<dbReference type="InterPro" id="IPR033942">
    <property type="entry name" value="IMPase"/>
</dbReference>
<dbReference type="OrthoDB" id="9772456at2"/>
<name>A0A259TXU6_9BACT</name>
<dbReference type="Proteomes" id="UP000216446">
    <property type="component" value="Unassembled WGS sequence"/>
</dbReference>
<reference evidence="9 10" key="1">
    <citation type="submission" date="2016-11" db="EMBL/GenBank/DDBJ databases">
        <title>Study of marine rhodopsin-containing bacteria.</title>
        <authorList>
            <person name="Yoshizawa S."/>
            <person name="Kumagai Y."/>
            <person name="Kogure K."/>
        </authorList>
    </citation>
    <scope>NUCLEOTIDE SEQUENCE [LARGE SCALE GENOMIC DNA]</scope>
    <source>
        <strain evidence="9 10">SG-29</strain>
    </source>
</reference>
<dbReference type="Gene3D" id="3.30.540.10">
    <property type="entry name" value="Fructose-1,6-Bisphosphatase, subunit A, domain 1"/>
    <property type="match status" value="1"/>
</dbReference>
<evidence type="ECO:0000256" key="2">
    <source>
        <dbReference type="ARBA" id="ARBA00001946"/>
    </source>
</evidence>
<dbReference type="PANTHER" id="PTHR20854:SF4">
    <property type="entry name" value="INOSITOL-1-MONOPHOSPHATASE-RELATED"/>
    <property type="match status" value="1"/>
</dbReference>
<comment type="caution">
    <text evidence="9">The sequence shown here is derived from an EMBL/GenBank/DDBJ whole genome shotgun (WGS) entry which is preliminary data.</text>
</comment>
<dbReference type="GO" id="GO:0046854">
    <property type="term" value="P:phosphatidylinositol phosphate biosynthetic process"/>
    <property type="evidence" value="ECO:0007669"/>
    <property type="project" value="InterPro"/>
</dbReference>
<sequence length="279" mass="29130">MPLSAELSVAREAALDAASLIRARSAGFDRRDARTKTTHDLVTDVDEAAQRVILERLRGAFPEDAILAEEGGRDGARPLASGRRWIVDPLDGTTNFAHGVPPYAVSIALEDAGEIVVGVVAEVTSGETFCATRGGGLTVDGTPASVSHTEILDEALIATGFPFRDYSYARGYLETFETMIHATRGLRRHGSAAMDLAWTAAGRFDGFFEAGLAPWDVAAGVLLVREGGGTVTGIDGASHPVFSGGLVAAPPALHPAIVDACRPLAGAYASRSETTGERG</sequence>
<dbReference type="EMBL" id="MQWB01000001">
    <property type="protein sequence ID" value="OZC02516.1"/>
    <property type="molecule type" value="Genomic_DNA"/>
</dbReference>
<dbReference type="GO" id="GO:0007165">
    <property type="term" value="P:signal transduction"/>
    <property type="evidence" value="ECO:0007669"/>
    <property type="project" value="TreeGrafter"/>
</dbReference>
<accession>A0A259TXU6</accession>
<evidence type="ECO:0000256" key="8">
    <source>
        <dbReference type="RuleBase" id="RU364068"/>
    </source>
</evidence>
<feature type="binding site" evidence="7">
    <location>
        <position position="69"/>
    </location>
    <ligand>
        <name>Mg(2+)</name>
        <dbReference type="ChEBI" id="CHEBI:18420"/>
        <label>1</label>
        <note>catalytic</note>
    </ligand>
</feature>
<keyword evidence="4 7" id="KW-0479">Metal-binding</keyword>
<evidence type="ECO:0000313" key="9">
    <source>
        <dbReference type="EMBL" id="OZC02516.1"/>
    </source>
</evidence>
<protein>
    <recommendedName>
        <fullName evidence="8">Inositol-1-monophosphatase</fullName>
        <ecNumber evidence="8">3.1.3.25</ecNumber>
    </recommendedName>
</protein>
<dbReference type="RefSeq" id="WP_094546857.1">
    <property type="nucleotide sequence ID" value="NZ_MQWB01000001.1"/>
</dbReference>
<dbReference type="AlphaFoldDB" id="A0A259TXU6"/>
<dbReference type="PROSITE" id="PS00629">
    <property type="entry name" value="IMP_1"/>
    <property type="match status" value="1"/>
</dbReference>
<dbReference type="PRINTS" id="PR01959">
    <property type="entry name" value="SBIMPHPHTASE"/>
</dbReference>
<dbReference type="CDD" id="cd01639">
    <property type="entry name" value="IMPase"/>
    <property type="match status" value="1"/>
</dbReference>
<dbReference type="InParanoid" id="A0A259TXU6"/>
<keyword evidence="10" id="KW-1185">Reference proteome</keyword>
<evidence type="ECO:0000256" key="6">
    <source>
        <dbReference type="ARBA" id="ARBA00022842"/>
    </source>
</evidence>
<dbReference type="PRINTS" id="PR00377">
    <property type="entry name" value="IMPHPHTASES"/>
</dbReference>
<evidence type="ECO:0000256" key="1">
    <source>
        <dbReference type="ARBA" id="ARBA00001033"/>
    </source>
</evidence>
<dbReference type="InterPro" id="IPR022337">
    <property type="entry name" value="Inositol_monophosphatase_SuhB"/>
</dbReference>
<organism evidence="9 10">
    <name type="scientific">Rubricoccus marinus</name>
    <dbReference type="NCBI Taxonomy" id="716817"/>
    <lineage>
        <taxon>Bacteria</taxon>
        <taxon>Pseudomonadati</taxon>
        <taxon>Rhodothermota</taxon>
        <taxon>Rhodothermia</taxon>
        <taxon>Rhodothermales</taxon>
        <taxon>Rubricoccaceae</taxon>
        <taxon>Rubricoccus</taxon>
    </lineage>
</organism>
<dbReference type="InterPro" id="IPR020550">
    <property type="entry name" value="Inositol_monophosphatase_CS"/>
</dbReference>
<comment type="cofactor">
    <cofactor evidence="2 7 8">
        <name>Mg(2+)</name>
        <dbReference type="ChEBI" id="CHEBI:18420"/>
    </cofactor>
</comment>
<feature type="binding site" evidence="7">
    <location>
        <position position="216"/>
    </location>
    <ligand>
        <name>Mg(2+)</name>
        <dbReference type="ChEBI" id="CHEBI:18420"/>
        <label>1</label>
        <note>catalytic</note>
    </ligand>
</feature>
<feature type="binding site" evidence="7">
    <location>
        <position position="91"/>
    </location>
    <ligand>
        <name>Mg(2+)</name>
        <dbReference type="ChEBI" id="CHEBI:18420"/>
        <label>1</label>
        <note>catalytic</note>
    </ligand>
</feature>
<evidence type="ECO:0000256" key="4">
    <source>
        <dbReference type="ARBA" id="ARBA00022723"/>
    </source>
</evidence>
<keyword evidence="5 8" id="KW-0378">Hydrolase</keyword>
<evidence type="ECO:0000256" key="7">
    <source>
        <dbReference type="PIRSR" id="PIRSR600760-2"/>
    </source>
</evidence>
<dbReference type="GO" id="GO:0046872">
    <property type="term" value="F:metal ion binding"/>
    <property type="evidence" value="ECO:0007669"/>
    <property type="project" value="UniProtKB-KW"/>
</dbReference>
<dbReference type="GO" id="GO:0006020">
    <property type="term" value="P:inositol metabolic process"/>
    <property type="evidence" value="ECO:0007669"/>
    <property type="project" value="TreeGrafter"/>
</dbReference>
<dbReference type="PROSITE" id="PS00630">
    <property type="entry name" value="IMP_2"/>
    <property type="match status" value="1"/>
</dbReference>
<evidence type="ECO:0000256" key="5">
    <source>
        <dbReference type="ARBA" id="ARBA00022801"/>
    </source>
</evidence>
<dbReference type="Gene3D" id="3.40.190.80">
    <property type="match status" value="1"/>
</dbReference>
<feature type="binding site" evidence="7">
    <location>
        <position position="88"/>
    </location>
    <ligand>
        <name>Mg(2+)</name>
        <dbReference type="ChEBI" id="CHEBI:18420"/>
        <label>1</label>
        <note>catalytic</note>
    </ligand>
</feature>
<proteinExistence type="inferred from homology"/>
<gene>
    <name evidence="9" type="ORF">BSZ36_05715</name>
</gene>
<dbReference type="SUPFAM" id="SSF56655">
    <property type="entry name" value="Carbohydrate phosphatase"/>
    <property type="match status" value="1"/>
</dbReference>
<dbReference type="InterPro" id="IPR000760">
    <property type="entry name" value="Inositol_monophosphatase-like"/>
</dbReference>
<feature type="binding site" evidence="7">
    <location>
        <position position="90"/>
    </location>
    <ligand>
        <name>Mg(2+)</name>
        <dbReference type="ChEBI" id="CHEBI:18420"/>
        <label>2</label>
    </ligand>
</feature>
<dbReference type="PANTHER" id="PTHR20854">
    <property type="entry name" value="INOSITOL MONOPHOSPHATASE"/>
    <property type="match status" value="1"/>
</dbReference>
<dbReference type="InterPro" id="IPR020583">
    <property type="entry name" value="Inositol_monoP_metal-BS"/>
</dbReference>
<dbReference type="FunFam" id="3.30.540.10:FF:000003">
    <property type="entry name" value="Inositol-1-monophosphatase"/>
    <property type="match status" value="1"/>
</dbReference>
<dbReference type="Pfam" id="PF00459">
    <property type="entry name" value="Inositol_P"/>
    <property type="match status" value="1"/>
</dbReference>
<dbReference type="EC" id="3.1.3.25" evidence="8"/>
<evidence type="ECO:0000313" key="10">
    <source>
        <dbReference type="Proteomes" id="UP000216446"/>
    </source>
</evidence>
<dbReference type="GO" id="GO:0008934">
    <property type="term" value="F:inositol monophosphate 1-phosphatase activity"/>
    <property type="evidence" value="ECO:0007669"/>
    <property type="project" value="InterPro"/>
</dbReference>
<keyword evidence="6 7" id="KW-0460">Magnesium</keyword>
<dbReference type="FunCoup" id="A0A259TXU6">
    <property type="interactions" value="450"/>
</dbReference>
<evidence type="ECO:0000256" key="3">
    <source>
        <dbReference type="ARBA" id="ARBA00009759"/>
    </source>
</evidence>
<comment type="similarity">
    <text evidence="3 8">Belongs to the inositol monophosphatase superfamily.</text>
</comment>
<comment type="catalytic activity">
    <reaction evidence="1 8">
        <text>a myo-inositol phosphate + H2O = myo-inositol + phosphate</text>
        <dbReference type="Rhea" id="RHEA:24056"/>
        <dbReference type="ChEBI" id="CHEBI:15377"/>
        <dbReference type="ChEBI" id="CHEBI:17268"/>
        <dbReference type="ChEBI" id="CHEBI:43474"/>
        <dbReference type="ChEBI" id="CHEBI:84139"/>
        <dbReference type="EC" id="3.1.3.25"/>
    </reaction>
</comment>